<gene>
    <name evidence="1" type="ORF">OKC24_18565</name>
</gene>
<accession>A0ABT3NQ79</accession>
<name>A0ABT3NQ79_9GAMM</name>
<protein>
    <recommendedName>
        <fullName evidence="3">Phage tail protein</fullName>
    </recommendedName>
</protein>
<evidence type="ECO:0008006" key="3">
    <source>
        <dbReference type="Google" id="ProtNLM"/>
    </source>
</evidence>
<reference evidence="1 2" key="1">
    <citation type="submission" date="2022-11" db="EMBL/GenBank/DDBJ databases">
        <title>Acinetobacter entericus sp. nov., isolated from the gut of the plastic-eating larvae of the Coleoptera insect Zophobas atratus.</title>
        <authorList>
            <person name="Dong X."/>
            <person name="Yang Y."/>
        </authorList>
    </citation>
    <scope>NUCLEOTIDE SEQUENCE [LARGE SCALE GENOMIC DNA]</scope>
    <source>
        <strain evidence="1 2">BIT-DXN8</strain>
    </source>
</reference>
<dbReference type="PIRSF" id="PIRSF028589">
    <property type="entry name" value="UCP028589"/>
    <property type="match status" value="1"/>
</dbReference>
<comment type="caution">
    <text evidence="1">The sequence shown here is derived from an EMBL/GenBank/DDBJ whole genome shotgun (WGS) entry which is preliminary data.</text>
</comment>
<dbReference type="EMBL" id="JAPEQW010000052">
    <property type="protein sequence ID" value="MCW8041130.1"/>
    <property type="molecule type" value="Genomic_DNA"/>
</dbReference>
<evidence type="ECO:0000313" key="2">
    <source>
        <dbReference type="Proteomes" id="UP001209682"/>
    </source>
</evidence>
<proteinExistence type="predicted"/>
<dbReference type="Proteomes" id="UP001209682">
    <property type="component" value="Unassembled WGS sequence"/>
</dbReference>
<organism evidence="1 2">
    <name type="scientific">Acinetobacter entericus</name>
    <dbReference type="NCBI Taxonomy" id="2989714"/>
    <lineage>
        <taxon>Bacteria</taxon>
        <taxon>Pseudomonadati</taxon>
        <taxon>Pseudomonadota</taxon>
        <taxon>Gammaproteobacteria</taxon>
        <taxon>Moraxellales</taxon>
        <taxon>Moraxellaceae</taxon>
        <taxon>Acinetobacter</taxon>
    </lineage>
</organism>
<sequence length="245" mass="26681">MAEEYISLQGKFYLSEITNGVAGAMRYIGNVPEFELEITTDQVEHQESTSGQRTTDFVLTKTTGVNFKGQLEEVDKENLKYILSGMQTDVASTVVTDHSLGTVKAGEEIKLNGYGLTAVTFKTGSTDIDTSKYKLDLVFGTVTFKEAIAGPVTAAYTTGVVSHTTIAGDFNKEYELFFKGINTATSDNMAVRLWRTKKSPETTFPLIHEDLGQYEISGQALSDTDKGLDATLGLYGHVVTIPKAT</sequence>
<evidence type="ECO:0000313" key="1">
    <source>
        <dbReference type="EMBL" id="MCW8041130.1"/>
    </source>
</evidence>
<dbReference type="RefSeq" id="WP_265466172.1">
    <property type="nucleotide sequence ID" value="NZ_JAPEQW010000052.1"/>
</dbReference>
<dbReference type="InterPro" id="IPR016893">
    <property type="entry name" value="UCP028589"/>
</dbReference>
<keyword evidence="2" id="KW-1185">Reference proteome</keyword>